<proteinExistence type="predicted"/>
<organism evidence="1 2">
    <name type="scientific">Blautia obeum</name>
    <dbReference type="NCBI Taxonomy" id="40520"/>
    <lineage>
        <taxon>Bacteria</taxon>
        <taxon>Bacillati</taxon>
        <taxon>Bacillota</taxon>
        <taxon>Clostridia</taxon>
        <taxon>Lachnospirales</taxon>
        <taxon>Lachnospiraceae</taxon>
        <taxon>Blautia</taxon>
    </lineage>
</organism>
<name>A0A173YN32_9FIRM</name>
<evidence type="ECO:0000313" key="2">
    <source>
        <dbReference type="Proteomes" id="UP000095645"/>
    </source>
</evidence>
<accession>A0A173YN32</accession>
<dbReference type="Gene3D" id="6.10.140.1840">
    <property type="match status" value="1"/>
</dbReference>
<evidence type="ECO:0000313" key="1">
    <source>
        <dbReference type="EMBL" id="CUN64980.1"/>
    </source>
</evidence>
<reference evidence="1 2" key="1">
    <citation type="submission" date="2015-09" db="EMBL/GenBank/DDBJ databases">
        <authorList>
            <consortium name="Pathogen Informatics"/>
        </authorList>
    </citation>
    <scope>NUCLEOTIDE SEQUENCE [LARGE SCALE GENOMIC DNA]</scope>
    <source>
        <strain evidence="1 2">2789STDY5834861</strain>
    </source>
</reference>
<gene>
    <name evidence="1" type="ORF">ERS852476_00716</name>
</gene>
<dbReference type="InterPro" id="IPR053747">
    <property type="entry name" value="Fluoresc_Recovery_Reg"/>
</dbReference>
<dbReference type="AlphaFoldDB" id="A0A173YN32"/>
<protein>
    <recommendedName>
        <fullName evidence="3">Multidrug transporter</fullName>
    </recommendedName>
</protein>
<evidence type="ECO:0008006" key="3">
    <source>
        <dbReference type="Google" id="ProtNLM"/>
    </source>
</evidence>
<dbReference type="EMBL" id="CYZP01000004">
    <property type="protein sequence ID" value="CUN64980.1"/>
    <property type="molecule type" value="Genomic_DNA"/>
</dbReference>
<sequence>MNKFSEKDWKLFRKKISGWQEAYMEKLNREYIALLNEEGDASDKFWKLEKRIREDKKNCGVQCEMSRSNQFYIMLSLLREGAITFDDLEDFSDDLKDMMKRVADN</sequence>
<dbReference type="Proteomes" id="UP000095645">
    <property type="component" value="Unassembled WGS sequence"/>
</dbReference>